<reference evidence="2" key="1">
    <citation type="submission" date="2017-03" db="EMBL/GenBank/DDBJ databases">
        <authorList>
            <person name="Monnet C."/>
        </authorList>
    </citation>
    <scope>NUCLEOTIDE SEQUENCE [LARGE SCALE GENOMIC DNA]</scope>
    <source>
        <strain evidence="2">P10</strain>
    </source>
</reference>
<proteinExistence type="predicted"/>
<evidence type="ECO:0000313" key="1">
    <source>
        <dbReference type="EMBL" id="SMX95100.1"/>
    </source>
</evidence>
<accession>A0A2H1K5U2</accession>
<protein>
    <submittedName>
        <fullName evidence="1">Uncharacterized protein</fullName>
    </submittedName>
</protein>
<dbReference type="AlphaFoldDB" id="A0A2H1K5U2"/>
<evidence type="ECO:0000313" key="2">
    <source>
        <dbReference type="Proteomes" id="UP000234342"/>
    </source>
</evidence>
<dbReference type="Proteomes" id="UP000234342">
    <property type="component" value="Unassembled WGS sequence"/>
</dbReference>
<keyword evidence="2" id="KW-1185">Reference proteome</keyword>
<gene>
    <name evidence="1" type="ORF">BANT10_02715</name>
</gene>
<dbReference type="EMBL" id="FXZE01000014">
    <property type="protein sequence ID" value="SMX95100.1"/>
    <property type="molecule type" value="Genomic_DNA"/>
</dbReference>
<name>A0A2H1K5U2_9MICO</name>
<organism evidence="1 2">
    <name type="scientific">Brevibacterium antiquum</name>
    <dbReference type="NCBI Taxonomy" id="234835"/>
    <lineage>
        <taxon>Bacteria</taxon>
        <taxon>Bacillati</taxon>
        <taxon>Actinomycetota</taxon>
        <taxon>Actinomycetes</taxon>
        <taxon>Micrococcales</taxon>
        <taxon>Brevibacteriaceae</taxon>
        <taxon>Brevibacterium</taxon>
    </lineage>
</organism>
<sequence>MDVLHLPLGPVLPYWSAGLVLNCSLQGDVVFDAEVSIVDGREHEPKSLASSPGLRPAMYCDDVLALLALAGADDLAARARLARDCLLRGDQTAARDVLERMVRAVRRSWLLRWSLRGVLVLDPSDLERHGLPASCEGDAYDRMLLTLTRVRDEVGGAGPTSEDDDRVSWRSLPHLVTGLELATLRLAVASLNLHCASQAVEYDR</sequence>